<dbReference type="GO" id="GO:0004518">
    <property type="term" value="F:nuclease activity"/>
    <property type="evidence" value="ECO:0007669"/>
    <property type="project" value="InterPro"/>
</dbReference>
<gene>
    <name evidence="2" type="ORF">HGP31_05245</name>
</gene>
<evidence type="ECO:0000259" key="1">
    <source>
        <dbReference type="Pfam" id="PF14130"/>
    </source>
</evidence>
<dbReference type="Pfam" id="PF14130">
    <property type="entry name" value="Cap4_nuclease"/>
    <property type="match status" value="1"/>
</dbReference>
<dbReference type="InterPro" id="IPR025382">
    <property type="entry name" value="Cap4-like_endonuclease_dom"/>
</dbReference>
<dbReference type="Proteomes" id="UP000501367">
    <property type="component" value="Chromosome"/>
</dbReference>
<feature type="domain" description="CD-NTase associated protein 4-like DNA endonuclease" evidence="1">
    <location>
        <begin position="11"/>
        <end position="233"/>
    </location>
</feature>
<proteinExistence type="predicted"/>
<reference evidence="2 3" key="1">
    <citation type="submission" date="2020-04" db="EMBL/GenBank/DDBJ databases">
        <authorList>
            <person name="Yao Y."/>
            <person name="He Z."/>
        </authorList>
    </citation>
    <scope>NUCLEOTIDE SEQUENCE [LARGE SCALE GENOMIC DNA]</scope>
    <source>
        <strain evidence="2 3">CY-1</strain>
    </source>
</reference>
<dbReference type="EMBL" id="CP051487">
    <property type="protein sequence ID" value="QJC77726.1"/>
    <property type="molecule type" value="Genomic_DNA"/>
</dbReference>
<protein>
    <submittedName>
        <fullName evidence="2">DUF4297 domain-containing protein</fullName>
    </submittedName>
</protein>
<accession>A0AAE7DD09</accession>
<name>A0AAE7DD09_9PSED</name>
<organism evidence="2 3">
    <name type="scientific">Pseudomonas umsongensis</name>
    <dbReference type="NCBI Taxonomy" id="198618"/>
    <lineage>
        <taxon>Bacteria</taxon>
        <taxon>Pseudomonadati</taxon>
        <taxon>Pseudomonadota</taxon>
        <taxon>Gammaproteobacteria</taxon>
        <taxon>Pseudomonadales</taxon>
        <taxon>Pseudomonadaceae</taxon>
        <taxon>Pseudomonas</taxon>
    </lineage>
</organism>
<evidence type="ECO:0000313" key="3">
    <source>
        <dbReference type="Proteomes" id="UP000501367"/>
    </source>
</evidence>
<dbReference type="RefSeq" id="WP_168757278.1">
    <property type="nucleotide sequence ID" value="NZ_CP051487.1"/>
</dbReference>
<dbReference type="GeneID" id="72192966"/>
<sequence length="389" mass="43949">MLDTKKAREQSGRDSFGRYRAQVRSAAIASLSILEGGEVDRVYCDLHDDFVIRKNGPGGFGYIFYQVKTKGKQNHNWTINEMFGLNTKLKDQSKQNADNIKDSFAGKLLLHTVVFDEYCNSVVFQTNIHNSDEVDELVSDVENGVFSNKFSKVLLDRFNECFGQGGREHTLEEIKVCLSKLRFEPDVPYLKEHDSFFEIIAKEKIYEFSEIELERAEFKEILLRLLDLVEKKSSGVIKVWNAESIESCAGISIDDLLSILSISRDAYNSLLRGGDSSAIKSASIIQRSLSAGGADNAIIMYCSKCKIDWDLWYRNNRHVIPEIDLLAISERIRTILFETVGPKGMLKISGLRAPIKRLLNDFGDEGLRFDLTEELLLGGVFSELVKGKS</sequence>
<evidence type="ECO:0000313" key="2">
    <source>
        <dbReference type="EMBL" id="QJC77726.1"/>
    </source>
</evidence>
<dbReference type="KEGG" id="pum:HGP31_05245"/>
<dbReference type="AlphaFoldDB" id="A0AAE7DD09"/>